<dbReference type="PANTHER" id="PTHR30347">
    <property type="entry name" value="POTASSIUM CHANNEL RELATED"/>
    <property type="match status" value="1"/>
</dbReference>
<dbReference type="SUPFAM" id="SSF82861">
    <property type="entry name" value="Mechanosensitive channel protein MscS (YggB), transmembrane region"/>
    <property type="match status" value="1"/>
</dbReference>
<dbReference type="RefSeq" id="WP_194018796.1">
    <property type="nucleotide sequence ID" value="NZ_JADEVV010000005.1"/>
</dbReference>
<evidence type="ECO:0000256" key="6">
    <source>
        <dbReference type="ARBA" id="ARBA00023136"/>
    </source>
</evidence>
<dbReference type="Pfam" id="PF21082">
    <property type="entry name" value="MS_channel_3rd"/>
    <property type="match status" value="1"/>
</dbReference>
<proteinExistence type="inferred from homology"/>
<reference evidence="9 10" key="1">
    <citation type="submission" date="2020-10" db="EMBL/GenBank/DDBJ databases">
        <authorList>
            <person name="Castelo-Branco R."/>
            <person name="Eusebio N."/>
            <person name="Adriana R."/>
            <person name="Vieira A."/>
            <person name="Brugerolle De Fraissinette N."/>
            <person name="Rezende De Castro R."/>
            <person name="Schneider M.P."/>
            <person name="Vasconcelos V."/>
            <person name="Leao P.N."/>
        </authorList>
    </citation>
    <scope>NUCLEOTIDE SEQUENCE [LARGE SCALE GENOMIC DNA]</scope>
    <source>
        <strain evidence="9 10">LEGE 00031</strain>
    </source>
</reference>
<comment type="similarity">
    <text evidence="2">Belongs to the MscS (TC 1.A.23) family.</text>
</comment>
<dbReference type="SUPFAM" id="SSF82689">
    <property type="entry name" value="Mechanosensitive channel protein MscS (YggB), C-terminal domain"/>
    <property type="match status" value="1"/>
</dbReference>
<keyword evidence="3" id="KW-1003">Cell membrane</keyword>
<keyword evidence="5 7" id="KW-1133">Transmembrane helix</keyword>
<evidence type="ECO:0000256" key="7">
    <source>
        <dbReference type="SAM" id="Phobius"/>
    </source>
</evidence>
<dbReference type="CDD" id="cd00038">
    <property type="entry name" value="CAP_ED"/>
    <property type="match status" value="1"/>
</dbReference>
<evidence type="ECO:0000256" key="1">
    <source>
        <dbReference type="ARBA" id="ARBA00004651"/>
    </source>
</evidence>
<dbReference type="SMART" id="SM00100">
    <property type="entry name" value="cNMP"/>
    <property type="match status" value="1"/>
</dbReference>
<dbReference type="PANTHER" id="PTHR30347:SF1">
    <property type="entry name" value="MECHANOSENSITIVE CHANNEL MSCK"/>
    <property type="match status" value="1"/>
</dbReference>
<dbReference type="Pfam" id="PF00924">
    <property type="entry name" value="MS_channel_2nd"/>
    <property type="match status" value="1"/>
</dbReference>
<dbReference type="Gene3D" id="2.60.120.10">
    <property type="entry name" value="Jelly Rolls"/>
    <property type="match status" value="1"/>
</dbReference>
<dbReference type="SUPFAM" id="SSF51206">
    <property type="entry name" value="cAMP-binding domain-like"/>
    <property type="match status" value="1"/>
</dbReference>
<dbReference type="InterPro" id="IPR011066">
    <property type="entry name" value="MscS_channel_C_sf"/>
</dbReference>
<accession>A0ABR9VN03</accession>
<evidence type="ECO:0000259" key="8">
    <source>
        <dbReference type="PROSITE" id="PS50042"/>
    </source>
</evidence>
<dbReference type="Gene3D" id="2.30.30.60">
    <property type="match status" value="1"/>
</dbReference>
<feature type="transmembrane region" description="Helical" evidence="7">
    <location>
        <begin position="90"/>
        <end position="109"/>
    </location>
</feature>
<evidence type="ECO:0000313" key="10">
    <source>
        <dbReference type="Proteomes" id="UP000658720"/>
    </source>
</evidence>
<keyword evidence="4 7" id="KW-0812">Transmembrane</keyword>
<sequence>MIAQLNTQPQGPGPQAIANVLEQGHLLKNWLLETLNAPIFKLGTESITLWWIVQACFLLLLVGVFAKATKQFLKKILLLRLGFSEGNREVIGTLTSLGVAVLGFIIVLQGMGLELASFAVIMGGLGIGIGFGLQELTRNLVSGLTIFGENKLKVGDLIEFNDHIGYIKEISIRSTIIRTFKGSDLVVPNTDLTSNLVINWNYENCSGRLEVPVSVAYGSDLVLVTEVLLESAAMEKNIVSEPAPKAVFLGFGENSLNFELWVWTERIDQRFLIFSSLNHIIQYNCRRRGINMPFPQRDLWLRNPESISLAVSNQENKVPAPGEKLDNSPTLTQLLKKNFCFQKLNDLEIRNVIEMGKRWHLSAGEILVKQNQYHSYFCVVLTGAINAIYENKKISNRIFTFRQGEFFGELPLMLEVPYPTTMIAAEESTLFLIGKDCFHRLLSNHPELSDRVAEELGKRQDTLQGYEQKLKEMGLLAEADLRNPVDWIRQRINKIFDVSQRV</sequence>
<keyword evidence="6 7" id="KW-0472">Membrane</keyword>
<evidence type="ECO:0000256" key="3">
    <source>
        <dbReference type="ARBA" id="ARBA00022475"/>
    </source>
</evidence>
<evidence type="ECO:0000256" key="5">
    <source>
        <dbReference type="ARBA" id="ARBA00022989"/>
    </source>
</evidence>
<dbReference type="Proteomes" id="UP000658720">
    <property type="component" value="Unassembled WGS sequence"/>
</dbReference>
<keyword evidence="10" id="KW-1185">Reference proteome</keyword>
<gene>
    <name evidence="9" type="ORF">IQ217_02450</name>
</gene>
<dbReference type="EMBL" id="JADEVV010000005">
    <property type="protein sequence ID" value="MBE9252730.1"/>
    <property type="molecule type" value="Genomic_DNA"/>
</dbReference>
<comment type="caution">
    <text evidence="9">The sequence shown here is derived from an EMBL/GenBank/DDBJ whole genome shotgun (WGS) entry which is preliminary data.</text>
</comment>
<dbReference type="InterPro" id="IPR000595">
    <property type="entry name" value="cNMP-bd_dom"/>
</dbReference>
<dbReference type="InterPro" id="IPR023408">
    <property type="entry name" value="MscS_beta-dom_sf"/>
</dbReference>
<evidence type="ECO:0000256" key="4">
    <source>
        <dbReference type="ARBA" id="ARBA00022692"/>
    </source>
</evidence>
<dbReference type="InterPro" id="IPR014710">
    <property type="entry name" value="RmlC-like_jellyroll"/>
</dbReference>
<dbReference type="Gene3D" id="3.30.70.100">
    <property type="match status" value="1"/>
</dbReference>
<evidence type="ECO:0000256" key="2">
    <source>
        <dbReference type="ARBA" id="ARBA00008017"/>
    </source>
</evidence>
<feature type="domain" description="Cyclic nucleotide-binding" evidence="8">
    <location>
        <begin position="340"/>
        <end position="459"/>
    </location>
</feature>
<organism evidence="9 10">
    <name type="scientific">Synechocystis salina LEGE 00031</name>
    <dbReference type="NCBI Taxonomy" id="1828736"/>
    <lineage>
        <taxon>Bacteria</taxon>
        <taxon>Bacillati</taxon>
        <taxon>Cyanobacteriota</taxon>
        <taxon>Cyanophyceae</taxon>
        <taxon>Synechococcales</taxon>
        <taxon>Merismopediaceae</taxon>
        <taxon>Synechocystis</taxon>
    </lineage>
</organism>
<feature type="transmembrane region" description="Helical" evidence="7">
    <location>
        <begin position="49"/>
        <end position="69"/>
    </location>
</feature>
<name>A0ABR9VN03_9SYNC</name>
<dbReference type="PROSITE" id="PS50042">
    <property type="entry name" value="CNMP_BINDING_3"/>
    <property type="match status" value="1"/>
</dbReference>
<comment type="subcellular location">
    <subcellularLocation>
        <location evidence="1">Cell membrane</location>
        <topology evidence="1">Multi-pass membrane protein</topology>
    </subcellularLocation>
</comment>
<evidence type="ECO:0000313" key="9">
    <source>
        <dbReference type="EMBL" id="MBE9252730.1"/>
    </source>
</evidence>
<dbReference type="Gene3D" id="1.10.287.1260">
    <property type="match status" value="1"/>
</dbReference>
<dbReference type="Pfam" id="PF00027">
    <property type="entry name" value="cNMP_binding"/>
    <property type="match status" value="1"/>
</dbReference>
<dbReference type="InterPro" id="IPR052702">
    <property type="entry name" value="MscS-like_channel"/>
</dbReference>
<protein>
    <submittedName>
        <fullName evidence="9">Mechanosensitive ion channel</fullName>
    </submittedName>
</protein>
<dbReference type="InterPro" id="IPR010920">
    <property type="entry name" value="LSM_dom_sf"/>
</dbReference>
<dbReference type="InterPro" id="IPR011014">
    <property type="entry name" value="MscS_channel_TM-2"/>
</dbReference>
<dbReference type="InterPro" id="IPR018490">
    <property type="entry name" value="cNMP-bd_dom_sf"/>
</dbReference>
<dbReference type="InterPro" id="IPR006685">
    <property type="entry name" value="MscS_channel_2nd"/>
</dbReference>
<dbReference type="InterPro" id="IPR049278">
    <property type="entry name" value="MS_channel_C"/>
</dbReference>
<dbReference type="SUPFAM" id="SSF50182">
    <property type="entry name" value="Sm-like ribonucleoproteins"/>
    <property type="match status" value="1"/>
</dbReference>